<evidence type="ECO:0000256" key="9">
    <source>
        <dbReference type="ARBA" id="ARBA00023180"/>
    </source>
</evidence>
<comment type="subcellular location">
    <subcellularLocation>
        <location evidence="1">Golgi apparatus membrane</location>
        <topology evidence="1">Single-pass type II membrane protein</topology>
    </subcellularLocation>
</comment>
<dbReference type="AlphaFoldDB" id="A0A812RYH4"/>
<feature type="chain" id="PRO_5032731366" evidence="10">
    <location>
        <begin position="18"/>
        <end position="367"/>
    </location>
</feature>
<evidence type="ECO:0000313" key="12">
    <source>
        <dbReference type="Proteomes" id="UP000604046"/>
    </source>
</evidence>
<keyword evidence="3" id="KW-0808">Transferase</keyword>
<feature type="signal peptide" evidence="10">
    <location>
        <begin position="1"/>
        <end position="17"/>
    </location>
</feature>
<evidence type="ECO:0000256" key="10">
    <source>
        <dbReference type="SAM" id="SignalP"/>
    </source>
</evidence>
<dbReference type="InterPro" id="IPR027417">
    <property type="entry name" value="P-loop_NTPase"/>
</dbReference>
<dbReference type="SUPFAM" id="SSF52540">
    <property type="entry name" value="P-loop containing nucleoside triphosphate hydrolases"/>
    <property type="match status" value="1"/>
</dbReference>
<evidence type="ECO:0000256" key="7">
    <source>
        <dbReference type="ARBA" id="ARBA00023034"/>
    </source>
</evidence>
<keyword evidence="12" id="KW-1185">Reference proteome</keyword>
<evidence type="ECO:0000256" key="3">
    <source>
        <dbReference type="ARBA" id="ARBA00022679"/>
    </source>
</evidence>
<keyword evidence="5" id="KW-0735">Signal-anchor</keyword>
<gene>
    <name evidence="11" type="primary">GAL3ST1</name>
    <name evidence="11" type="ORF">SNAT2548_LOCUS25322</name>
</gene>
<protein>
    <submittedName>
        <fullName evidence="11">GAL3ST1 protein</fullName>
    </submittedName>
</protein>
<comment type="caution">
    <text evidence="11">The sequence shown here is derived from an EMBL/GenBank/DDBJ whole genome shotgun (WGS) entry which is preliminary data.</text>
</comment>
<keyword evidence="10" id="KW-0732">Signal</keyword>
<dbReference type="EMBL" id="CAJNDS010002388">
    <property type="protein sequence ID" value="CAE7457693.1"/>
    <property type="molecule type" value="Genomic_DNA"/>
</dbReference>
<keyword evidence="9" id="KW-0325">Glycoprotein</keyword>
<keyword evidence="8" id="KW-0472">Membrane</keyword>
<evidence type="ECO:0000256" key="2">
    <source>
        <dbReference type="ARBA" id="ARBA00008124"/>
    </source>
</evidence>
<dbReference type="OrthoDB" id="514299at2759"/>
<name>A0A812RYH4_9DINO</name>
<comment type="similarity">
    <text evidence="2">Belongs to the galactose-3-O-sulfotransferase family.</text>
</comment>
<evidence type="ECO:0000256" key="1">
    <source>
        <dbReference type="ARBA" id="ARBA00004323"/>
    </source>
</evidence>
<reference evidence="11" key="1">
    <citation type="submission" date="2021-02" db="EMBL/GenBank/DDBJ databases">
        <authorList>
            <person name="Dougan E. K."/>
            <person name="Rhodes N."/>
            <person name="Thang M."/>
            <person name="Chan C."/>
        </authorList>
    </citation>
    <scope>NUCLEOTIDE SEQUENCE</scope>
</reference>
<keyword evidence="4" id="KW-0812">Transmembrane</keyword>
<dbReference type="GO" id="GO:0000139">
    <property type="term" value="C:Golgi membrane"/>
    <property type="evidence" value="ECO:0007669"/>
    <property type="project" value="UniProtKB-SubCell"/>
</dbReference>
<keyword evidence="7" id="KW-0333">Golgi apparatus</keyword>
<dbReference type="Pfam" id="PF06990">
    <property type="entry name" value="Gal-3-0_sulfotr"/>
    <property type="match status" value="1"/>
</dbReference>
<organism evidence="11 12">
    <name type="scientific">Symbiodinium natans</name>
    <dbReference type="NCBI Taxonomy" id="878477"/>
    <lineage>
        <taxon>Eukaryota</taxon>
        <taxon>Sar</taxon>
        <taxon>Alveolata</taxon>
        <taxon>Dinophyceae</taxon>
        <taxon>Suessiales</taxon>
        <taxon>Symbiodiniaceae</taxon>
        <taxon>Symbiodinium</taxon>
    </lineage>
</organism>
<sequence>MRLLRSLITGLAGLTLAATSCSSAACDEHGETSLLQLPQRALKQACTPIAYLKTHKTGSSTMQSILLRLAVQRHMDIFWPDCSGDFNYPSHFPGPMAEKVPPDHQFDMILHHAVLNVSAFRSYLKPSAFFVTVLREPLSHMTSVFNWYRPHYDWASLDDFIDYLATTPEEQHRPRHVGRHLGIARNFQARDLGFYEAGGRAESSSAEVESWIKSLSAAFSYPSSGLVVINERYDEGLVLLQQALKVELEDVAYRAMRVQDGHGTKYEEPTARQSRRILGLASVDVQLYDYFNRSFASLWDDNSDSVRATLEASVARLRKLSQRTTTDCREASPDPGCELFIENLPDLRNVVRKKFGMQACERPAHGR</sequence>
<evidence type="ECO:0000313" key="11">
    <source>
        <dbReference type="EMBL" id="CAE7457693.1"/>
    </source>
</evidence>
<dbReference type="PANTHER" id="PTHR14647:SF84">
    <property type="entry name" value="GALACTOSE-3-O-SULFOTRANSFERASE 2-LIKE"/>
    <property type="match status" value="1"/>
</dbReference>
<evidence type="ECO:0000256" key="5">
    <source>
        <dbReference type="ARBA" id="ARBA00022968"/>
    </source>
</evidence>
<evidence type="ECO:0000256" key="4">
    <source>
        <dbReference type="ARBA" id="ARBA00022692"/>
    </source>
</evidence>
<accession>A0A812RYH4</accession>
<dbReference type="InterPro" id="IPR009729">
    <property type="entry name" value="Gal-3-0_sulfotransfrase"/>
</dbReference>
<dbReference type="PANTHER" id="PTHR14647">
    <property type="entry name" value="GALACTOSE-3-O-SULFOTRANSFERASE"/>
    <property type="match status" value="1"/>
</dbReference>
<dbReference type="Gene3D" id="3.40.50.300">
    <property type="entry name" value="P-loop containing nucleotide triphosphate hydrolases"/>
    <property type="match status" value="1"/>
</dbReference>
<dbReference type="GO" id="GO:0001733">
    <property type="term" value="F:galactosylceramide sulfotransferase activity"/>
    <property type="evidence" value="ECO:0007669"/>
    <property type="project" value="InterPro"/>
</dbReference>
<proteinExistence type="inferred from homology"/>
<dbReference type="Proteomes" id="UP000604046">
    <property type="component" value="Unassembled WGS sequence"/>
</dbReference>
<keyword evidence="6" id="KW-1133">Transmembrane helix</keyword>
<dbReference type="GO" id="GO:0009247">
    <property type="term" value="P:glycolipid biosynthetic process"/>
    <property type="evidence" value="ECO:0007669"/>
    <property type="project" value="InterPro"/>
</dbReference>
<evidence type="ECO:0000256" key="8">
    <source>
        <dbReference type="ARBA" id="ARBA00023136"/>
    </source>
</evidence>
<evidence type="ECO:0000256" key="6">
    <source>
        <dbReference type="ARBA" id="ARBA00022989"/>
    </source>
</evidence>
<dbReference type="PROSITE" id="PS51257">
    <property type="entry name" value="PROKAR_LIPOPROTEIN"/>
    <property type="match status" value="1"/>
</dbReference>